<dbReference type="AlphaFoldDB" id="X8DIS7"/>
<evidence type="ECO:0000313" key="1">
    <source>
        <dbReference type="EMBL" id="EUA67956.1"/>
    </source>
</evidence>
<organism evidence="1 2">
    <name type="scientific">Mycobacteroides abscessus subsp. bolletii 1513</name>
    <dbReference type="NCBI Taxonomy" id="1299321"/>
    <lineage>
        <taxon>Bacteria</taxon>
        <taxon>Bacillati</taxon>
        <taxon>Actinomycetota</taxon>
        <taxon>Actinomycetes</taxon>
        <taxon>Mycobacteriales</taxon>
        <taxon>Mycobacteriaceae</taxon>
        <taxon>Mycobacteroides</taxon>
        <taxon>Mycobacteroides abscessus</taxon>
    </lineage>
</organism>
<proteinExistence type="predicted"/>
<gene>
    <name evidence="1" type="ORF">I540_5271</name>
</gene>
<sequence length="39" mass="3951">MQAGREQPHSRILHPASHCLHIGPMVSSAASSGCTAPGA</sequence>
<accession>X8DIS7</accession>
<protein>
    <submittedName>
        <fullName evidence="1">Uncharacterized protein</fullName>
    </submittedName>
</protein>
<dbReference type="EMBL" id="JAOJ01000003">
    <property type="protein sequence ID" value="EUA67956.1"/>
    <property type="molecule type" value="Genomic_DNA"/>
</dbReference>
<evidence type="ECO:0000313" key="2">
    <source>
        <dbReference type="Proteomes" id="UP000023351"/>
    </source>
</evidence>
<name>X8DIS7_9MYCO</name>
<dbReference type="Proteomes" id="UP000023351">
    <property type="component" value="Unassembled WGS sequence"/>
</dbReference>
<comment type="caution">
    <text evidence="1">The sequence shown here is derived from an EMBL/GenBank/DDBJ whole genome shotgun (WGS) entry which is preliminary data.</text>
</comment>
<reference evidence="1 2" key="1">
    <citation type="submission" date="2013-12" db="EMBL/GenBank/DDBJ databases">
        <authorList>
            <person name="Zelazny A."/>
            <person name="Olivier K."/>
            <person name="Holland S."/>
            <person name="Lenaerts A."/>
            <person name="Ordway D."/>
            <person name="DeGroote M.A."/>
            <person name="Parker T."/>
            <person name="Sizemore C."/>
            <person name="Tallon L.J."/>
            <person name="Sadzewicz L.K."/>
            <person name="Sengamalay N."/>
            <person name="Fraser C.M."/>
            <person name="Hine E."/>
            <person name="Shefchek K.A."/>
            <person name="Das S.P."/>
            <person name="Tettelin H."/>
        </authorList>
    </citation>
    <scope>NUCLEOTIDE SEQUENCE [LARGE SCALE GENOMIC DNA]</scope>
    <source>
        <strain evidence="1 2">1513</strain>
    </source>
</reference>
<dbReference type="PROSITE" id="PS51257">
    <property type="entry name" value="PROKAR_LIPOPROTEIN"/>
    <property type="match status" value="1"/>
</dbReference>